<dbReference type="AlphaFoldDB" id="A0AAP0LB69"/>
<reference evidence="1 2" key="1">
    <citation type="submission" date="2024-01" db="EMBL/GenBank/DDBJ databases">
        <title>Genome assemblies of Stephania.</title>
        <authorList>
            <person name="Yang L."/>
        </authorList>
    </citation>
    <scope>NUCLEOTIDE SEQUENCE [LARGE SCALE GENOMIC DNA]</scope>
    <source>
        <strain evidence="1">JXDWG</strain>
        <tissue evidence="1">Leaf</tissue>
    </source>
</reference>
<gene>
    <name evidence="1" type="ORF">Scep_002429</name>
</gene>
<comment type="caution">
    <text evidence="1">The sequence shown here is derived from an EMBL/GenBank/DDBJ whole genome shotgun (WGS) entry which is preliminary data.</text>
</comment>
<proteinExistence type="predicted"/>
<organism evidence="1 2">
    <name type="scientific">Stephania cephalantha</name>
    <dbReference type="NCBI Taxonomy" id="152367"/>
    <lineage>
        <taxon>Eukaryota</taxon>
        <taxon>Viridiplantae</taxon>
        <taxon>Streptophyta</taxon>
        <taxon>Embryophyta</taxon>
        <taxon>Tracheophyta</taxon>
        <taxon>Spermatophyta</taxon>
        <taxon>Magnoliopsida</taxon>
        <taxon>Ranunculales</taxon>
        <taxon>Menispermaceae</taxon>
        <taxon>Menispermoideae</taxon>
        <taxon>Cissampelideae</taxon>
        <taxon>Stephania</taxon>
    </lineage>
</organism>
<name>A0AAP0LB69_9MAGN</name>
<keyword evidence="2" id="KW-1185">Reference proteome</keyword>
<sequence>MSDYGLEHGLGDLAGKHDVSRCEWWRGCCKHGLVRRCSVQTVQTTCGVFALVGEGVGVKGCRTSGRHVAVWKRMRKSLDSCENMGADYKFHNEIRQLSMRHSSKSMLGPTVDTIIEIFLEDHDMIEISVAQGVTRLQILLPFTCDGLDILVFDRVQIRSRVRASR</sequence>
<evidence type="ECO:0000313" key="2">
    <source>
        <dbReference type="Proteomes" id="UP001419268"/>
    </source>
</evidence>
<protein>
    <submittedName>
        <fullName evidence="1">Uncharacterized protein</fullName>
    </submittedName>
</protein>
<dbReference type="EMBL" id="JBBNAG010000001">
    <property type="protein sequence ID" value="KAK9167238.1"/>
    <property type="molecule type" value="Genomic_DNA"/>
</dbReference>
<accession>A0AAP0LB69</accession>
<dbReference type="Proteomes" id="UP001419268">
    <property type="component" value="Unassembled WGS sequence"/>
</dbReference>
<evidence type="ECO:0000313" key="1">
    <source>
        <dbReference type="EMBL" id="KAK9167238.1"/>
    </source>
</evidence>